<keyword evidence="2" id="KW-1133">Transmembrane helix</keyword>
<keyword evidence="4" id="KW-1185">Reference proteome</keyword>
<evidence type="ECO:0000313" key="3">
    <source>
        <dbReference type="EMBL" id="GIM75562.1"/>
    </source>
</evidence>
<feature type="transmembrane region" description="Helical" evidence="2">
    <location>
        <begin position="32"/>
        <end position="51"/>
    </location>
</feature>
<keyword evidence="2" id="KW-0812">Transmembrane</keyword>
<feature type="region of interest" description="Disordered" evidence="1">
    <location>
        <begin position="135"/>
        <end position="154"/>
    </location>
</feature>
<protein>
    <recommendedName>
        <fullName evidence="5">Fimbrial assembly protein PilN</fullName>
    </recommendedName>
</protein>
<accession>A0A919SNA6</accession>
<feature type="compositionally biased region" description="Low complexity" evidence="1">
    <location>
        <begin position="138"/>
        <end position="154"/>
    </location>
</feature>
<keyword evidence="2" id="KW-0472">Membrane</keyword>
<evidence type="ECO:0000256" key="2">
    <source>
        <dbReference type="SAM" id="Phobius"/>
    </source>
</evidence>
<evidence type="ECO:0000313" key="4">
    <source>
        <dbReference type="Proteomes" id="UP000681340"/>
    </source>
</evidence>
<reference evidence="3" key="1">
    <citation type="submission" date="2021-03" db="EMBL/GenBank/DDBJ databases">
        <title>Whole genome shotgun sequence of Actinoplanes auranticolor NBRC 12245.</title>
        <authorList>
            <person name="Komaki H."/>
            <person name="Tamura T."/>
        </authorList>
    </citation>
    <scope>NUCLEOTIDE SEQUENCE</scope>
    <source>
        <strain evidence="3">NBRC 12245</strain>
    </source>
</reference>
<evidence type="ECO:0000256" key="1">
    <source>
        <dbReference type="SAM" id="MobiDB-lite"/>
    </source>
</evidence>
<evidence type="ECO:0008006" key="5">
    <source>
        <dbReference type="Google" id="ProtNLM"/>
    </source>
</evidence>
<gene>
    <name evidence="3" type="ORF">Aau02nite_66550</name>
</gene>
<dbReference type="Proteomes" id="UP000681340">
    <property type="component" value="Unassembled WGS sequence"/>
</dbReference>
<dbReference type="AlphaFoldDB" id="A0A919SNA6"/>
<organism evidence="3 4">
    <name type="scientific">Actinoplanes auranticolor</name>
    <dbReference type="NCBI Taxonomy" id="47988"/>
    <lineage>
        <taxon>Bacteria</taxon>
        <taxon>Bacillati</taxon>
        <taxon>Actinomycetota</taxon>
        <taxon>Actinomycetes</taxon>
        <taxon>Micromonosporales</taxon>
        <taxon>Micromonosporaceae</taxon>
        <taxon>Actinoplanes</taxon>
    </lineage>
</organism>
<comment type="caution">
    <text evidence="3">The sequence shown here is derived from an EMBL/GenBank/DDBJ whole genome shotgun (WGS) entry which is preliminary data.</text>
</comment>
<proteinExistence type="predicted"/>
<name>A0A919SNA6_9ACTN</name>
<dbReference type="EMBL" id="BOQL01000057">
    <property type="protein sequence ID" value="GIM75562.1"/>
    <property type="molecule type" value="Genomic_DNA"/>
</dbReference>
<sequence>MSPQRITRLLTISANLLPDEIIAARQARRTRAWVLIVVFLVACLCAAWVVLANREKQAADRELTVATTEVFGLQRDQRQFASVVKVRNDTDLLKKQLGTVMANDLDWAALLTLLRTTGEPSDVIVAGITGSLAQAGDSGKSGTLPSTSKSSSIGSVVVTGTAPDKEAVAAYVDRLAKHSTIANPYVTSVTSTAETGDVSFSLNVDITQAALCGRFGEPCPGTGGK</sequence>